<dbReference type="Proteomes" id="UP000247609">
    <property type="component" value="Unassembled WGS sequence"/>
</dbReference>
<evidence type="ECO:0000313" key="3">
    <source>
        <dbReference type="Proteomes" id="UP000247609"/>
    </source>
</evidence>
<proteinExistence type="predicted"/>
<dbReference type="EMBL" id="PRCW01000082">
    <property type="protein sequence ID" value="PYD47323.1"/>
    <property type="molecule type" value="Genomic_DNA"/>
</dbReference>
<name>A0A318Q8L5_9PROT</name>
<comment type="caution">
    <text evidence="2">The sequence shown here is derived from an EMBL/GenBank/DDBJ whole genome shotgun (WGS) entry which is preliminary data.</text>
</comment>
<dbReference type="AlphaFoldDB" id="A0A318Q8L5"/>
<protein>
    <submittedName>
        <fullName evidence="2">Uncharacterized protein</fullName>
    </submittedName>
</protein>
<evidence type="ECO:0000313" key="4">
    <source>
        <dbReference type="Proteomes" id="UP000248116"/>
    </source>
</evidence>
<reference evidence="1 4" key="2">
    <citation type="submission" date="2018-02" db="EMBL/GenBank/DDBJ databases">
        <authorList>
            <person name="Skraban J."/>
            <person name="Trcek J."/>
        </authorList>
    </citation>
    <scope>NUCLEOTIDE SEQUENCE [LARGE SCALE GENOMIC DNA]</scope>
    <source>
        <strain evidence="1 4">AV446</strain>
    </source>
</reference>
<dbReference type="EMBL" id="NOXG01000004">
    <property type="protein sequence ID" value="PYD75956.1"/>
    <property type="molecule type" value="Genomic_DNA"/>
</dbReference>
<keyword evidence="4" id="KW-1185">Reference proteome</keyword>
<gene>
    <name evidence="1" type="ORF">C3920_10565</name>
    <name evidence="2" type="ORF">CFR71_06120</name>
</gene>
<organism evidence="2 3">
    <name type="scientific">Novacetimonas pomaceti</name>
    <dbReference type="NCBI Taxonomy" id="2021998"/>
    <lineage>
        <taxon>Bacteria</taxon>
        <taxon>Pseudomonadati</taxon>
        <taxon>Pseudomonadota</taxon>
        <taxon>Alphaproteobacteria</taxon>
        <taxon>Acetobacterales</taxon>
        <taxon>Acetobacteraceae</taxon>
        <taxon>Novacetimonas</taxon>
    </lineage>
</organism>
<reference evidence="2 3" key="1">
    <citation type="submission" date="2017-07" db="EMBL/GenBank/DDBJ databases">
        <title>A draft genome sequence of Komagataeibacter sp. T5K1.</title>
        <authorList>
            <person name="Skraban J."/>
            <person name="Cleenwerck I."/>
            <person name="Vandamme P."/>
            <person name="Trcek J."/>
        </authorList>
    </citation>
    <scope>NUCLEOTIDE SEQUENCE [LARGE SCALE GENOMIC DNA]</scope>
    <source>
        <strain evidence="2 3">T5K1</strain>
    </source>
</reference>
<evidence type="ECO:0000313" key="1">
    <source>
        <dbReference type="EMBL" id="PYD47323.1"/>
    </source>
</evidence>
<dbReference type="Proteomes" id="UP000248116">
    <property type="component" value="Unassembled WGS sequence"/>
</dbReference>
<sequence length="77" mass="8559">MPILSGKERHSRAEASLISIVLVILVMATSRNAKGAHSRQAATGAGRRRDARALWDRLRDWRKARLSPSRPDGLKSQ</sequence>
<accession>A0A318Q8L5</accession>
<evidence type="ECO:0000313" key="2">
    <source>
        <dbReference type="EMBL" id="PYD75956.1"/>
    </source>
</evidence>